<keyword evidence="2" id="KW-0378">Hydrolase</keyword>
<gene>
    <name evidence="2" type="ORF">A3K89_05970</name>
</gene>
<organism evidence="2 3">
    <name type="scientific">Rhodococcoides kyotonense</name>
    <dbReference type="NCBI Taxonomy" id="398843"/>
    <lineage>
        <taxon>Bacteria</taxon>
        <taxon>Bacillati</taxon>
        <taxon>Actinomycetota</taxon>
        <taxon>Actinomycetes</taxon>
        <taxon>Mycobacteriales</taxon>
        <taxon>Nocardiaceae</taxon>
        <taxon>Rhodococcoides</taxon>
    </lineage>
</organism>
<sequence>MQTRTGFAASNSLDIAYEDMGNPDDPAVLMIMGLSAQMTLWPNEFCERIVDMGFRVIRFDNRDIGLSTKMDAMRIQGSALLRLLRTGLGAPSTVPYTLLDMTADAIGLLDYLDIDRVHVVGASMGGMIAQILSGLYPDRVLSTAIIFSSTNEAFLPPPDPRALIPLMKGPGPGASREEIVRHSANTRRIIGSPAYPTPMDELLETAGQMYDRNYCPAGALRQMAAVTGTGSLRRYTTQIAGPTVVVHGRADRLMRPTGGKAVARAAKNSRLHLIDGMGHDLPRPLWDEILGELSSNFGRV</sequence>
<proteinExistence type="predicted"/>
<dbReference type="Proteomes" id="UP000077519">
    <property type="component" value="Unassembled WGS sequence"/>
</dbReference>
<dbReference type="Gene3D" id="3.40.50.1820">
    <property type="entry name" value="alpha/beta hydrolase"/>
    <property type="match status" value="1"/>
</dbReference>
<dbReference type="GO" id="GO:0004806">
    <property type="term" value="F:triacylglycerol lipase activity"/>
    <property type="evidence" value="ECO:0007669"/>
    <property type="project" value="TreeGrafter"/>
</dbReference>
<keyword evidence="3" id="KW-1185">Reference proteome</keyword>
<evidence type="ECO:0000259" key="1">
    <source>
        <dbReference type="Pfam" id="PF00561"/>
    </source>
</evidence>
<dbReference type="PANTHER" id="PTHR43433">
    <property type="entry name" value="HYDROLASE, ALPHA/BETA FOLD FAMILY PROTEIN"/>
    <property type="match status" value="1"/>
</dbReference>
<dbReference type="PANTHER" id="PTHR43433:SF5">
    <property type="entry name" value="AB HYDROLASE-1 DOMAIN-CONTAINING PROTEIN"/>
    <property type="match status" value="1"/>
</dbReference>
<reference evidence="2 3" key="1">
    <citation type="submission" date="2016-03" db="EMBL/GenBank/DDBJ databases">
        <title>Genome sequence of Rhodococcus kyotonensis KB10.</title>
        <authorList>
            <person name="Jeong H."/>
            <person name="Hong C.E."/>
            <person name="Jo S.H."/>
            <person name="Park J.M."/>
        </authorList>
    </citation>
    <scope>NUCLEOTIDE SEQUENCE [LARGE SCALE GENOMIC DNA]</scope>
    <source>
        <strain evidence="2 3">KB10</strain>
    </source>
</reference>
<dbReference type="Pfam" id="PF00561">
    <property type="entry name" value="Abhydrolase_1"/>
    <property type="match status" value="1"/>
</dbReference>
<dbReference type="InterPro" id="IPR000073">
    <property type="entry name" value="AB_hydrolase_1"/>
</dbReference>
<name>A0A177YA47_9NOCA</name>
<dbReference type="InterPro" id="IPR029058">
    <property type="entry name" value="AB_hydrolase_fold"/>
</dbReference>
<dbReference type="RefSeq" id="WP_068427686.1">
    <property type="nucleotide sequence ID" value="NZ_LVHI01000023.1"/>
</dbReference>
<dbReference type="AlphaFoldDB" id="A0A177YA47"/>
<dbReference type="SUPFAM" id="SSF53474">
    <property type="entry name" value="alpha/beta-Hydrolases"/>
    <property type="match status" value="1"/>
</dbReference>
<dbReference type="GO" id="GO:0046503">
    <property type="term" value="P:glycerolipid catabolic process"/>
    <property type="evidence" value="ECO:0007669"/>
    <property type="project" value="TreeGrafter"/>
</dbReference>
<evidence type="ECO:0000313" key="2">
    <source>
        <dbReference type="EMBL" id="OAK52387.1"/>
    </source>
</evidence>
<dbReference type="EMBL" id="LVHI01000023">
    <property type="protein sequence ID" value="OAK52387.1"/>
    <property type="molecule type" value="Genomic_DNA"/>
</dbReference>
<accession>A0A177YA47</accession>
<dbReference type="InterPro" id="IPR050471">
    <property type="entry name" value="AB_hydrolase"/>
</dbReference>
<protein>
    <submittedName>
        <fullName evidence="2">Hydrolase</fullName>
    </submittedName>
</protein>
<feature type="domain" description="AB hydrolase-1" evidence="1">
    <location>
        <begin position="26"/>
        <end position="280"/>
    </location>
</feature>
<comment type="caution">
    <text evidence="2">The sequence shown here is derived from an EMBL/GenBank/DDBJ whole genome shotgun (WGS) entry which is preliminary data.</text>
</comment>
<evidence type="ECO:0000313" key="3">
    <source>
        <dbReference type="Proteomes" id="UP000077519"/>
    </source>
</evidence>